<dbReference type="Proteomes" id="UP001434883">
    <property type="component" value="Unassembled WGS sequence"/>
</dbReference>
<sequence length="79" mass="9143">VEGLRCLHYIQALRREAHQALNEHVRLIHREDSTRFAKLLIALSMLRAISPLVVAQLFFRPVIGAVNIEEVLMEMFYGK</sequence>
<evidence type="ECO:0000256" key="4">
    <source>
        <dbReference type="ARBA" id="ARBA00023015"/>
    </source>
</evidence>
<protein>
    <recommendedName>
        <fullName evidence="8">NR LBD domain-containing protein</fullName>
    </recommendedName>
</protein>
<dbReference type="Gene3D" id="1.10.565.10">
    <property type="entry name" value="Retinoid X Receptor"/>
    <property type="match status" value="1"/>
</dbReference>
<keyword evidence="7" id="KW-0539">Nucleus</keyword>
<evidence type="ECO:0000256" key="1">
    <source>
        <dbReference type="ARBA" id="ARBA00004123"/>
    </source>
</evidence>
<evidence type="ECO:0000256" key="5">
    <source>
        <dbReference type="ARBA" id="ARBA00023163"/>
    </source>
</evidence>
<dbReference type="PANTHER" id="PTHR24081">
    <property type="entry name" value="NUCLEAR RECEPTOR SUBFAMILY 0 GROUP B"/>
    <property type="match status" value="1"/>
</dbReference>
<evidence type="ECO:0000313" key="9">
    <source>
        <dbReference type="EMBL" id="MEQ2197820.1"/>
    </source>
</evidence>
<dbReference type="EMBL" id="JAHRIN010018194">
    <property type="protein sequence ID" value="MEQ2197820.1"/>
    <property type="molecule type" value="Genomic_DNA"/>
</dbReference>
<evidence type="ECO:0000256" key="3">
    <source>
        <dbReference type="ARBA" id="ARBA00022490"/>
    </source>
</evidence>
<keyword evidence="10" id="KW-1185">Reference proteome</keyword>
<dbReference type="InterPro" id="IPR000536">
    <property type="entry name" value="Nucl_hrmn_rcpt_lig-bd"/>
</dbReference>
<keyword evidence="5" id="KW-0804">Transcription</keyword>
<organism evidence="9 10">
    <name type="scientific">Xenoophorus captivus</name>
    <dbReference type="NCBI Taxonomy" id="1517983"/>
    <lineage>
        <taxon>Eukaryota</taxon>
        <taxon>Metazoa</taxon>
        <taxon>Chordata</taxon>
        <taxon>Craniata</taxon>
        <taxon>Vertebrata</taxon>
        <taxon>Euteleostomi</taxon>
        <taxon>Actinopterygii</taxon>
        <taxon>Neopterygii</taxon>
        <taxon>Teleostei</taxon>
        <taxon>Neoteleostei</taxon>
        <taxon>Acanthomorphata</taxon>
        <taxon>Ovalentaria</taxon>
        <taxon>Atherinomorphae</taxon>
        <taxon>Cyprinodontiformes</taxon>
        <taxon>Goodeidae</taxon>
        <taxon>Xenoophorus</taxon>
    </lineage>
</organism>
<gene>
    <name evidence="9" type="ORF">XENOCAPTIV_003784</name>
</gene>
<dbReference type="InterPro" id="IPR033544">
    <property type="entry name" value="NR0B1/2"/>
</dbReference>
<proteinExistence type="predicted"/>
<feature type="domain" description="NR LBD" evidence="8">
    <location>
        <begin position="1"/>
        <end position="79"/>
    </location>
</feature>
<comment type="caution">
    <text evidence="9">The sequence shown here is derived from an EMBL/GenBank/DDBJ whole genome shotgun (WGS) entry which is preliminary data.</text>
</comment>
<reference evidence="9 10" key="1">
    <citation type="submission" date="2021-06" db="EMBL/GenBank/DDBJ databases">
        <authorList>
            <person name="Palmer J.M."/>
        </authorList>
    </citation>
    <scope>NUCLEOTIDE SEQUENCE [LARGE SCALE GENOMIC DNA]</scope>
    <source>
        <strain evidence="9 10">XC_2019</strain>
        <tissue evidence="9">Muscle</tissue>
    </source>
</reference>
<evidence type="ECO:0000259" key="8">
    <source>
        <dbReference type="PROSITE" id="PS51843"/>
    </source>
</evidence>
<evidence type="ECO:0000256" key="6">
    <source>
        <dbReference type="ARBA" id="ARBA00023170"/>
    </source>
</evidence>
<dbReference type="SUPFAM" id="SSF48508">
    <property type="entry name" value="Nuclear receptor ligand-binding domain"/>
    <property type="match status" value="1"/>
</dbReference>
<dbReference type="PROSITE" id="PS51843">
    <property type="entry name" value="NR_LBD"/>
    <property type="match status" value="1"/>
</dbReference>
<keyword evidence="6" id="KW-0675">Receptor</keyword>
<name>A0ABV0QPQ9_9TELE</name>
<evidence type="ECO:0000256" key="7">
    <source>
        <dbReference type="ARBA" id="ARBA00023242"/>
    </source>
</evidence>
<feature type="non-terminal residue" evidence="9">
    <location>
        <position position="1"/>
    </location>
</feature>
<accession>A0ABV0QPQ9</accession>
<comment type="subcellular location">
    <subcellularLocation>
        <location evidence="2">Cytoplasm</location>
    </subcellularLocation>
    <subcellularLocation>
        <location evidence="1">Nucleus</location>
    </subcellularLocation>
</comment>
<dbReference type="PANTHER" id="PTHR24081:SF1">
    <property type="entry name" value="NUCLEAR RECEPTOR SUBFAMILY 0 GROUP B MEMBER 1"/>
    <property type="match status" value="1"/>
</dbReference>
<evidence type="ECO:0000256" key="2">
    <source>
        <dbReference type="ARBA" id="ARBA00004496"/>
    </source>
</evidence>
<keyword evidence="4" id="KW-0805">Transcription regulation</keyword>
<keyword evidence="3" id="KW-0963">Cytoplasm</keyword>
<evidence type="ECO:0000313" key="10">
    <source>
        <dbReference type="Proteomes" id="UP001434883"/>
    </source>
</evidence>
<dbReference type="InterPro" id="IPR035500">
    <property type="entry name" value="NHR-like_dom_sf"/>
</dbReference>